<keyword evidence="1" id="KW-0812">Transmembrane</keyword>
<reference evidence="2 3" key="1">
    <citation type="submission" date="2006-03" db="EMBL/GenBank/DDBJ databases">
        <title>Complete sequence of chromosome of Nitrobacter hamburgensis X14.</title>
        <authorList>
            <consortium name="US DOE Joint Genome Institute"/>
            <person name="Copeland A."/>
            <person name="Lucas S."/>
            <person name="Lapidus A."/>
            <person name="Barry K."/>
            <person name="Detter J.C."/>
            <person name="Glavina del Rio T."/>
            <person name="Hammon N."/>
            <person name="Israni S."/>
            <person name="Dalin E."/>
            <person name="Tice H."/>
            <person name="Pitluck S."/>
            <person name="Chain P."/>
            <person name="Malfatti S."/>
            <person name="Shin M."/>
            <person name="Vergez L."/>
            <person name="Schmutz J."/>
            <person name="Larimer F."/>
            <person name="Land M."/>
            <person name="Hauser L."/>
            <person name="Kyrpides N."/>
            <person name="Ivanova N."/>
            <person name="Ward B."/>
            <person name="Arp D."/>
            <person name="Klotz M."/>
            <person name="Stein L."/>
            <person name="O'Mullan G."/>
            <person name="Starkenburg S."/>
            <person name="Sayavedra L."/>
            <person name="Poret-Peterson A.T."/>
            <person name="Gentry M.E."/>
            <person name="Bruce D."/>
            <person name="Richardson P."/>
        </authorList>
    </citation>
    <scope>NUCLEOTIDE SEQUENCE [LARGE SCALE GENOMIC DNA]</scope>
    <source>
        <strain evidence="3">DSM 10229 / NCIMB 13809 / X14</strain>
    </source>
</reference>
<proteinExistence type="predicted"/>
<gene>
    <name evidence="2" type="ordered locus">Nham_0331</name>
</gene>
<keyword evidence="1" id="KW-0472">Membrane</keyword>
<dbReference type="EMBL" id="CP000319">
    <property type="protein sequence ID" value="ABE61227.1"/>
    <property type="molecule type" value="Genomic_DNA"/>
</dbReference>
<organism evidence="2 3">
    <name type="scientific">Nitrobacter hamburgensis (strain DSM 10229 / NCIMB 13809 / X14)</name>
    <dbReference type="NCBI Taxonomy" id="323097"/>
    <lineage>
        <taxon>Bacteria</taxon>
        <taxon>Pseudomonadati</taxon>
        <taxon>Pseudomonadota</taxon>
        <taxon>Alphaproteobacteria</taxon>
        <taxon>Hyphomicrobiales</taxon>
        <taxon>Nitrobacteraceae</taxon>
        <taxon>Nitrobacter</taxon>
    </lineage>
</organism>
<dbReference type="AlphaFoldDB" id="Q1QRC0"/>
<dbReference type="HOGENOM" id="CLU_911638_0_0_5"/>
<feature type="transmembrane region" description="Helical" evidence="1">
    <location>
        <begin position="83"/>
        <end position="104"/>
    </location>
</feature>
<evidence type="ECO:0000313" key="3">
    <source>
        <dbReference type="Proteomes" id="UP000001953"/>
    </source>
</evidence>
<feature type="transmembrane region" description="Helical" evidence="1">
    <location>
        <begin position="24"/>
        <end position="46"/>
    </location>
</feature>
<dbReference type="STRING" id="323097.Nham_0331"/>
<evidence type="ECO:0000256" key="1">
    <source>
        <dbReference type="SAM" id="Phobius"/>
    </source>
</evidence>
<dbReference type="Proteomes" id="UP000001953">
    <property type="component" value="Chromosome"/>
</dbReference>
<name>Q1QRC0_NITHX</name>
<accession>Q1QRC0</accession>
<keyword evidence="1" id="KW-1133">Transmembrane helix</keyword>
<keyword evidence="3" id="KW-1185">Reference proteome</keyword>
<evidence type="ECO:0000313" key="2">
    <source>
        <dbReference type="EMBL" id="ABE61227.1"/>
    </source>
</evidence>
<sequence>MPHLSPARYDCDGGAMHRFRTPELFLGCFLTVAVFAAGMLFVQWPYPHQPAYQISAPAAQAESKEKQAESNPAGWSDWLLKDAAGFFTFGLVAVGVGQALLFFIQLSLMRKGMTDSTIGIRAARRSAVATVAQARVARDSAIKLQRPYIFVFGVTEFKPAQTAFSIDYTVANYGTIPAILEEVFVGFVTSDTTAPELPSRIGDDHDLCTSPILEAGGVRRSLTSIVPTGMDSKAPVNISDDAGGWYPARSEPDWVVPPGHEVFFRVVVRYRGPFSSGHETSATWLCERGRKRLIQRGGEDYNYNR</sequence>
<dbReference type="KEGG" id="nha:Nham_0331"/>
<protein>
    <submittedName>
        <fullName evidence="2">Uncharacterized protein</fullName>
    </submittedName>
</protein>